<gene>
    <name evidence="2" type="ORF">SMACR_07967</name>
</gene>
<sequence length="115" mass="11895">MTAPTPNSDLGRVDDHDESDTQDSQSTHYITTKMSGLSVSESTSASKQAELASASASASASTSTSKQAANSQSLMLKPTTQHAGKASTSETTSGQERTVPPVISAIEKEIVAAFF</sequence>
<dbReference type="AlphaFoldDB" id="A0A8S8ZUM4"/>
<organism evidence="2 3">
    <name type="scientific">Sordaria macrospora</name>
    <dbReference type="NCBI Taxonomy" id="5147"/>
    <lineage>
        <taxon>Eukaryota</taxon>
        <taxon>Fungi</taxon>
        <taxon>Dikarya</taxon>
        <taxon>Ascomycota</taxon>
        <taxon>Pezizomycotina</taxon>
        <taxon>Sordariomycetes</taxon>
        <taxon>Sordariomycetidae</taxon>
        <taxon>Sordariales</taxon>
        <taxon>Sordariaceae</taxon>
        <taxon>Sordaria</taxon>
    </lineage>
</organism>
<feature type="region of interest" description="Disordered" evidence="1">
    <location>
        <begin position="1"/>
        <end position="101"/>
    </location>
</feature>
<dbReference type="EMBL" id="NMPR01000065">
    <property type="protein sequence ID" value="KAA8631952.1"/>
    <property type="molecule type" value="Genomic_DNA"/>
</dbReference>
<evidence type="ECO:0000313" key="3">
    <source>
        <dbReference type="Proteomes" id="UP000433876"/>
    </source>
</evidence>
<dbReference type="Proteomes" id="UP000433876">
    <property type="component" value="Unassembled WGS sequence"/>
</dbReference>
<dbReference type="VEuPathDB" id="FungiDB:SMAC_07967"/>
<feature type="compositionally biased region" description="Polar residues" evidence="1">
    <location>
        <begin position="78"/>
        <end position="96"/>
    </location>
</feature>
<reference evidence="2 3" key="1">
    <citation type="submission" date="2017-07" db="EMBL/GenBank/DDBJ databases">
        <title>Genome sequence of the Sordaria macrospora wild type strain R19027.</title>
        <authorList>
            <person name="Nowrousian M."/>
            <person name="Teichert I."/>
            <person name="Kueck U."/>
        </authorList>
    </citation>
    <scope>NUCLEOTIDE SEQUENCE [LARGE SCALE GENOMIC DNA]</scope>
    <source>
        <strain evidence="2 3">R19027</strain>
        <tissue evidence="2">Mycelium</tissue>
    </source>
</reference>
<feature type="compositionally biased region" description="Polar residues" evidence="1">
    <location>
        <begin position="22"/>
        <end position="43"/>
    </location>
</feature>
<feature type="compositionally biased region" description="Low complexity" evidence="1">
    <location>
        <begin position="44"/>
        <end position="73"/>
    </location>
</feature>
<comment type="caution">
    <text evidence="2">The sequence shown here is derived from an EMBL/GenBank/DDBJ whole genome shotgun (WGS) entry which is preliminary data.</text>
</comment>
<proteinExistence type="predicted"/>
<name>A0A8S8ZUM4_SORMA</name>
<evidence type="ECO:0000256" key="1">
    <source>
        <dbReference type="SAM" id="MobiDB-lite"/>
    </source>
</evidence>
<protein>
    <submittedName>
        <fullName evidence="2">Uncharacterized protein</fullName>
    </submittedName>
</protein>
<accession>A0A8S8ZUM4</accession>
<evidence type="ECO:0000313" key="2">
    <source>
        <dbReference type="EMBL" id="KAA8631952.1"/>
    </source>
</evidence>